<evidence type="ECO:0000259" key="2">
    <source>
        <dbReference type="Pfam" id="PF00535"/>
    </source>
</evidence>
<dbReference type="SUPFAM" id="SSF53448">
    <property type="entry name" value="Nucleotide-diphospho-sugar transferases"/>
    <property type="match status" value="1"/>
</dbReference>
<name>W0RHH3_9BACT</name>
<feature type="compositionally biased region" description="Low complexity" evidence="1">
    <location>
        <begin position="354"/>
        <end position="367"/>
    </location>
</feature>
<evidence type="ECO:0000313" key="4">
    <source>
        <dbReference type="Proteomes" id="UP000019151"/>
    </source>
</evidence>
<dbReference type="GO" id="GO:0016740">
    <property type="term" value="F:transferase activity"/>
    <property type="evidence" value="ECO:0007669"/>
    <property type="project" value="UniProtKB-KW"/>
</dbReference>
<dbReference type="Proteomes" id="UP000019151">
    <property type="component" value="Chromosome"/>
</dbReference>
<reference evidence="3 4" key="1">
    <citation type="journal article" date="2014" name="Genome Announc.">
        <title>Genome Sequence and Methylome of Soil Bacterium Gemmatirosa kalamazoonensis KBS708T, a Member of the Rarely Cultivated Gemmatimonadetes Phylum.</title>
        <authorList>
            <person name="Debruyn J.M."/>
            <person name="Radosevich M."/>
            <person name="Wommack K.E."/>
            <person name="Polson S.W."/>
            <person name="Hauser L.J."/>
            <person name="Fawaz M.N."/>
            <person name="Korlach J."/>
            <person name="Tsai Y.C."/>
        </authorList>
    </citation>
    <scope>NUCLEOTIDE SEQUENCE [LARGE SCALE GENOMIC DNA]</scope>
    <source>
        <strain evidence="3 4">KBS708</strain>
    </source>
</reference>
<sequence>MLYICIPVHNEAPTIGVLLWKIRGALQDFARDYELVVYDDGSTDATAEVLEPYTRVLPLTVLAGVQRRGYGAALDALARYVAAHTRYPRRDAMIVMQGDFTDRPEHIPELVKRFEGGADVVVTERRFGESDPAPVRRLRRVAPWILRPFMRVDGVADPTSAYRLIRISVVRDALRERGDRALVNEPGAAANAELLVALAPHFRRVESVPVEPRYDVRQRVSRVRALADALSLARFGWRSRRGAAPARVGAPVPLRPPVAPEPDEAPAIRRREERELVVAEPPVDADTTRRRKRPRREGSSDAPRGDASRDSVAPRERPPRERPPRERPARERPKRPRPSDGAEPPALTTDGEADAASTATPASPAAPARKRRKSRRGSGRERAEGALAASEAPAADAAPIEAGPAPEARDPETAPSDEAAPTRSRRRRSRRKRSTGAAAAEGAETAAPVDTPADDGEDAPPRDAAPRDTDGADEGAADGGDRPARRSRRSRRGRRRGARTGGDGADGGAAGSDAPDAPASAPSAETP</sequence>
<feature type="compositionally biased region" description="Basic residues" evidence="1">
    <location>
        <begin position="423"/>
        <end position="434"/>
    </location>
</feature>
<feature type="domain" description="Glycosyltransferase 2-like" evidence="2">
    <location>
        <begin position="4"/>
        <end position="171"/>
    </location>
</feature>
<dbReference type="CDD" id="cd04179">
    <property type="entry name" value="DPM_DPG-synthase_like"/>
    <property type="match status" value="1"/>
</dbReference>
<feature type="compositionally biased region" description="Low complexity" evidence="1">
    <location>
        <begin position="511"/>
        <end position="527"/>
    </location>
</feature>
<organism evidence="3 4">
    <name type="scientific">Gemmatirosa kalamazoonensis</name>
    <dbReference type="NCBI Taxonomy" id="861299"/>
    <lineage>
        <taxon>Bacteria</taxon>
        <taxon>Pseudomonadati</taxon>
        <taxon>Gemmatimonadota</taxon>
        <taxon>Gemmatimonadia</taxon>
        <taxon>Gemmatimonadales</taxon>
        <taxon>Gemmatimonadaceae</taxon>
        <taxon>Gemmatirosa</taxon>
    </lineage>
</organism>
<keyword evidence="3" id="KW-0808">Transferase</keyword>
<gene>
    <name evidence="3" type="ORF">J421_2674</name>
</gene>
<dbReference type="AlphaFoldDB" id="W0RHH3"/>
<evidence type="ECO:0000256" key="1">
    <source>
        <dbReference type="SAM" id="MobiDB-lite"/>
    </source>
</evidence>
<dbReference type="PANTHER" id="PTHR48090:SF7">
    <property type="entry name" value="RFBJ PROTEIN"/>
    <property type="match status" value="1"/>
</dbReference>
<feature type="compositionally biased region" description="Basic residues" evidence="1">
    <location>
        <begin position="485"/>
        <end position="498"/>
    </location>
</feature>
<feature type="compositionally biased region" description="Basic and acidic residues" evidence="1">
    <location>
        <begin position="266"/>
        <end position="277"/>
    </location>
</feature>
<dbReference type="OrthoDB" id="9797819at2"/>
<feature type="compositionally biased region" description="Basic residues" evidence="1">
    <location>
        <begin position="368"/>
        <end position="377"/>
    </location>
</feature>
<dbReference type="RefSeq" id="WP_025411681.1">
    <property type="nucleotide sequence ID" value="NZ_CP007128.1"/>
</dbReference>
<feature type="compositionally biased region" description="Basic and acidic residues" evidence="1">
    <location>
        <begin position="296"/>
        <end position="331"/>
    </location>
</feature>
<dbReference type="InterPro" id="IPR050256">
    <property type="entry name" value="Glycosyltransferase_2"/>
</dbReference>
<dbReference type="STRING" id="861299.J421_2674"/>
<feature type="compositionally biased region" description="Low complexity" evidence="1">
    <location>
        <begin position="243"/>
        <end position="252"/>
    </location>
</feature>
<feature type="compositionally biased region" description="Gly residues" evidence="1">
    <location>
        <begin position="499"/>
        <end position="510"/>
    </location>
</feature>
<dbReference type="eggNOG" id="COG0463">
    <property type="taxonomic scope" value="Bacteria"/>
</dbReference>
<dbReference type="HOGENOM" id="CLU_516550_0_0_0"/>
<dbReference type="InterPro" id="IPR029044">
    <property type="entry name" value="Nucleotide-diphossugar_trans"/>
</dbReference>
<dbReference type="Pfam" id="PF00535">
    <property type="entry name" value="Glycos_transf_2"/>
    <property type="match status" value="1"/>
</dbReference>
<dbReference type="InterPro" id="IPR001173">
    <property type="entry name" value="Glyco_trans_2-like"/>
</dbReference>
<proteinExistence type="predicted"/>
<protein>
    <submittedName>
        <fullName evidence="3">Glycosyl transferase family 2</fullName>
    </submittedName>
</protein>
<keyword evidence="4" id="KW-1185">Reference proteome</keyword>
<dbReference type="KEGG" id="gba:J421_2674"/>
<dbReference type="Gene3D" id="3.90.550.10">
    <property type="entry name" value="Spore Coat Polysaccharide Biosynthesis Protein SpsA, Chain A"/>
    <property type="match status" value="1"/>
</dbReference>
<feature type="compositionally biased region" description="Basic and acidic residues" evidence="1">
    <location>
        <begin position="459"/>
        <end position="470"/>
    </location>
</feature>
<feature type="compositionally biased region" description="Low complexity" evidence="1">
    <location>
        <begin position="435"/>
        <end position="447"/>
    </location>
</feature>
<dbReference type="EMBL" id="CP007128">
    <property type="protein sequence ID" value="AHG90211.1"/>
    <property type="molecule type" value="Genomic_DNA"/>
</dbReference>
<evidence type="ECO:0000313" key="3">
    <source>
        <dbReference type="EMBL" id="AHG90211.1"/>
    </source>
</evidence>
<feature type="compositionally biased region" description="Low complexity" evidence="1">
    <location>
        <begin position="385"/>
        <end position="406"/>
    </location>
</feature>
<dbReference type="PANTHER" id="PTHR48090">
    <property type="entry name" value="UNDECAPRENYL-PHOSPHATE 4-DEOXY-4-FORMAMIDO-L-ARABINOSE TRANSFERASE-RELATED"/>
    <property type="match status" value="1"/>
</dbReference>
<dbReference type="InParanoid" id="W0RHH3"/>
<accession>W0RHH3</accession>
<feature type="region of interest" description="Disordered" evidence="1">
    <location>
        <begin position="243"/>
        <end position="527"/>
    </location>
</feature>